<dbReference type="Proteomes" id="UP001073227">
    <property type="component" value="Unassembled WGS sequence"/>
</dbReference>
<evidence type="ECO:0000256" key="1">
    <source>
        <dbReference type="ARBA" id="ARBA00001946"/>
    </source>
</evidence>
<evidence type="ECO:0000256" key="4">
    <source>
        <dbReference type="ARBA" id="ARBA00007837"/>
    </source>
</evidence>
<dbReference type="EC" id="2.7.9.2" evidence="5 15"/>
<evidence type="ECO:0000256" key="11">
    <source>
        <dbReference type="ARBA" id="ARBA00022840"/>
    </source>
</evidence>
<keyword evidence="20" id="KW-1185">Reference proteome</keyword>
<evidence type="ECO:0000256" key="3">
    <source>
        <dbReference type="ARBA" id="ARBA00004742"/>
    </source>
</evidence>
<dbReference type="InterPro" id="IPR036637">
    <property type="entry name" value="Phosphohistidine_dom_sf"/>
</dbReference>
<dbReference type="Gene3D" id="3.30.470.20">
    <property type="entry name" value="ATP-grasp fold, B domain"/>
    <property type="match status" value="1"/>
</dbReference>
<evidence type="ECO:0000256" key="9">
    <source>
        <dbReference type="ARBA" id="ARBA00022741"/>
    </source>
</evidence>
<dbReference type="InterPro" id="IPR040442">
    <property type="entry name" value="Pyrv_kinase-like_dom_sf"/>
</dbReference>
<comment type="pathway">
    <text evidence="3 15">Carbohydrate biosynthesis; gluconeogenesis.</text>
</comment>
<keyword evidence="7 15" id="KW-0808">Transferase</keyword>
<dbReference type="InterPro" id="IPR008279">
    <property type="entry name" value="PEP-util_enz_mobile_dom"/>
</dbReference>
<dbReference type="Gene3D" id="3.20.20.60">
    <property type="entry name" value="Phosphoenolpyruvate-binding domains"/>
    <property type="match status" value="1"/>
</dbReference>
<dbReference type="RefSeq" id="WP_267652961.1">
    <property type="nucleotide sequence ID" value="NZ_JAOVZR010000001.1"/>
</dbReference>
<evidence type="ECO:0000256" key="12">
    <source>
        <dbReference type="ARBA" id="ARBA00022842"/>
    </source>
</evidence>
<dbReference type="InterPro" id="IPR000121">
    <property type="entry name" value="PEP_util_C"/>
</dbReference>
<keyword evidence="12 15" id="KW-0460">Magnesium</keyword>
<keyword evidence="11 15" id="KW-0067">ATP-binding</keyword>
<dbReference type="Gene3D" id="3.30.1490.20">
    <property type="entry name" value="ATP-grasp fold, A domain"/>
    <property type="match status" value="1"/>
</dbReference>
<accession>A0ABT3Z6F3</accession>
<dbReference type="InterPro" id="IPR015813">
    <property type="entry name" value="Pyrv/PenolPyrv_kinase-like_dom"/>
</dbReference>
<dbReference type="GO" id="GO:0008986">
    <property type="term" value="F:pyruvate, water dikinase activity"/>
    <property type="evidence" value="ECO:0007669"/>
    <property type="project" value="UniProtKB-EC"/>
</dbReference>
<evidence type="ECO:0000313" key="19">
    <source>
        <dbReference type="EMBL" id="MCY0147356.1"/>
    </source>
</evidence>
<keyword evidence="8 15" id="KW-0479">Metal-binding</keyword>
<dbReference type="PROSITE" id="PS00370">
    <property type="entry name" value="PEP_ENZYMES_PHOS_SITE"/>
    <property type="match status" value="1"/>
</dbReference>
<dbReference type="Gene3D" id="3.50.30.10">
    <property type="entry name" value="Phosphohistidine domain"/>
    <property type="match status" value="1"/>
</dbReference>
<evidence type="ECO:0000256" key="6">
    <source>
        <dbReference type="ARBA" id="ARBA00021623"/>
    </source>
</evidence>
<dbReference type="SUPFAM" id="SSF51621">
    <property type="entry name" value="Phosphoenolpyruvate/pyruvate domain"/>
    <property type="match status" value="1"/>
</dbReference>
<keyword evidence="10 15" id="KW-0418">Kinase</keyword>
<feature type="domain" description="PEP-utilising enzyme C-terminal" evidence="18">
    <location>
        <begin position="479"/>
        <end position="791"/>
    </location>
</feature>
<dbReference type="InterPro" id="IPR023151">
    <property type="entry name" value="PEP_util_CS"/>
</dbReference>
<organism evidence="19 20">
    <name type="scientific">Hoeflea algicola</name>
    <dbReference type="NCBI Taxonomy" id="2983763"/>
    <lineage>
        <taxon>Bacteria</taxon>
        <taxon>Pseudomonadati</taxon>
        <taxon>Pseudomonadota</taxon>
        <taxon>Alphaproteobacteria</taxon>
        <taxon>Hyphomicrobiales</taxon>
        <taxon>Rhizobiaceae</taxon>
        <taxon>Hoeflea</taxon>
    </lineage>
</organism>
<evidence type="ECO:0000256" key="2">
    <source>
        <dbReference type="ARBA" id="ARBA00002988"/>
    </source>
</evidence>
<keyword evidence="9 15" id="KW-0547">Nucleotide-binding</keyword>
<dbReference type="Pfam" id="PF02896">
    <property type="entry name" value="PEP-utilizers_C"/>
    <property type="match status" value="1"/>
</dbReference>
<reference evidence="19" key="1">
    <citation type="submission" date="2022-10" db="EMBL/GenBank/DDBJ databases">
        <title>Hoeflea sp. G2-23, isolated from marine algae.</title>
        <authorList>
            <person name="Kristyanto S."/>
            <person name="Kim J.M."/>
            <person name="Jeon C.O."/>
        </authorList>
    </citation>
    <scope>NUCLEOTIDE SEQUENCE</scope>
    <source>
        <strain evidence="19">G2-23</strain>
    </source>
</reference>
<comment type="similarity">
    <text evidence="4 15">Belongs to the PEP-utilizing enzyme family.</text>
</comment>
<dbReference type="InterPro" id="IPR002192">
    <property type="entry name" value="PPDK_AMP/ATP-bd"/>
</dbReference>
<dbReference type="InterPro" id="IPR013815">
    <property type="entry name" value="ATP_grasp_subdomain_1"/>
</dbReference>
<comment type="cofactor">
    <cofactor evidence="1 15">
        <name>Mg(2+)</name>
        <dbReference type="ChEBI" id="CHEBI:18420"/>
    </cofactor>
</comment>
<dbReference type="InterPro" id="IPR018274">
    <property type="entry name" value="PEP_util_AS"/>
</dbReference>
<sequence>MSKANRHVIWFEDLSRGDVALVGGKNSSLGEMVQQLGSKGIDVPPGFATTSDAFRAFIKANNLNDVIAEAMEKLESGKRTLAETGKAVRAAIAEGDFPDDIRDAILSAYRELGERTGKAELSVAVRSSATAEDLPDASFAGQQETFLNVRGETALLSTCRRCYASLFTDRAITYRKIQGFDHNQVALSIGVQLMVRSDIGGSGVMFSIDTESGFDKVVLINAAWGLGENVVQGAVTPDEYEVFKPLLDQPGLKPIVEKTCGAKEIKMIYAGTEGGETKNVPTSKAERGAYVLSDEEILELARQATTIEKHYGQPMDMEWAKDGDTGKLYIVQARPETVQSRADVTALKSYTIKKTGKTLITGLSVGAAVKAGRVCLIENVKDIDKFVDGSILVTSTTDPDWVPIMKRAAAIVTDHGGRTSHAAIVSRELGLPAIVGTGNATQILHDQQEVTISCAGGEDGVVYEGIAEYEVEDVRLDHVPATKTRIMLNLADPSAAFRWWRLPADGVGLARMEFVVNSAVQVHPMALVHYDTLKDEDAKAKIAELTRRYENKSDYFVETLARGLSRIAAVAYPKPAIVRMSDFKTNEYAELLGGRAFEPNEENPMIGFRGASRYYNERYRAGFALECKAIKMLREEMGFDNVVVMIPFCRSPDEASKVLAVMAENGLKRGENGLEVYVMGEIPANVIRAAEFAESFDGFSIGSNDLTQLTLGVDRDSGELADLFSESDPAVIWMIETLIARAHEAGAKVGLCGQAPSNNPAFAKLLVQAGIDSISVSPDSFVAVKENVAEAEKPGNNCRPAIVGIEHIPPSM</sequence>
<evidence type="ECO:0000256" key="7">
    <source>
        <dbReference type="ARBA" id="ARBA00022679"/>
    </source>
</evidence>
<dbReference type="SUPFAM" id="SSF56059">
    <property type="entry name" value="Glutathione synthetase ATP-binding domain-like"/>
    <property type="match status" value="1"/>
</dbReference>
<evidence type="ECO:0000256" key="10">
    <source>
        <dbReference type="ARBA" id="ARBA00022777"/>
    </source>
</evidence>
<comment type="function">
    <text evidence="2 15">Catalyzes the phosphorylation of pyruvate to phosphoenolpyruvate.</text>
</comment>
<name>A0ABT3Z6F3_9HYPH</name>
<evidence type="ECO:0000256" key="15">
    <source>
        <dbReference type="PIRNR" id="PIRNR000854"/>
    </source>
</evidence>
<dbReference type="PANTHER" id="PTHR43030:SF1">
    <property type="entry name" value="PHOSPHOENOLPYRUVATE SYNTHASE"/>
    <property type="match status" value="1"/>
</dbReference>
<evidence type="ECO:0000256" key="13">
    <source>
        <dbReference type="ARBA" id="ARBA00033470"/>
    </source>
</evidence>
<evidence type="ECO:0000259" key="16">
    <source>
        <dbReference type="Pfam" id="PF00391"/>
    </source>
</evidence>
<dbReference type="PIRSF" id="PIRSF000854">
    <property type="entry name" value="PEP_synthase"/>
    <property type="match status" value="1"/>
</dbReference>
<gene>
    <name evidence="19" type="primary">ppsA</name>
    <name evidence="19" type="ORF">OEG84_06440</name>
</gene>
<evidence type="ECO:0000259" key="17">
    <source>
        <dbReference type="Pfam" id="PF01326"/>
    </source>
</evidence>
<proteinExistence type="inferred from homology"/>
<dbReference type="PANTHER" id="PTHR43030">
    <property type="entry name" value="PHOSPHOENOLPYRUVATE SYNTHASE"/>
    <property type="match status" value="1"/>
</dbReference>
<evidence type="ECO:0000256" key="8">
    <source>
        <dbReference type="ARBA" id="ARBA00022723"/>
    </source>
</evidence>
<dbReference type="NCBIfam" id="TIGR01418">
    <property type="entry name" value="PEP_synth"/>
    <property type="match status" value="1"/>
</dbReference>
<dbReference type="Pfam" id="PF00391">
    <property type="entry name" value="PEP-utilizers"/>
    <property type="match status" value="1"/>
</dbReference>
<comment type="caution">
    <text evidence="19">The sequence shown here is derived from an EMBL/GenBank/DDBJ whole genome shotgun (WGS) entry which is preliminary data.</text>
</comment>
<dbReference type="Pfam" id="PF01326">
    <property type="entry name" value="PPDK_N"/>
    <property type="match status" value="1"/>
</dbReference>
<dbReference type="PROSITE" id="PS00742">
    <property type="entry name" value="PEP_ENZYMES_2"/>
    <property type="match status" value="1"/>
</dbReference>
<protein>
    <recommendedName>
        <fullName evidence="6 15">Phosphoenolpyruvate synthase</fullName>
        <shortName evidence="15">PEP synthase</shortName>
        <ecNumber evidence="5 15">2.7.9.2</ecNumber>
    </recommendedName>
    <alternativeName>
        <fullName evidence="13 15">Pyruvate, water dikinase</fullName>
    </alternativeName>
</protein>
<evidence type="ECO:0000256" key="14">
    <source>
        <dbReference type="ARBA" id="ARBA00047700"/>
    </source>
</evidence>
<dbReference type="InterPro" id="IPR006319">
    <property type="entry name" value="PEP_synth"/>
</dbReference>
<comment type="catalytic activity">
    <reaction evidence="14 15">
        <text>pyruvate + ATP + H2O = phosphoenolpyruvate + AMP + phosphate + 2 H(+)</text>
        <dbReference type="Rhea" id="RHEA:11364"/>
        <dbReference type="ChEBI" id="CHEBI:15361"/>
        <dbReference type="ChEBI" id="CHEBI:15377"/>
        <dbReference type="ChEBI" id="CHEBI:15378"/>
        <dbReference type="ChEBI" id="CHEBI:30616"/>
        <dbReference type="ChEBI" id="CHEBI:43474"/>
        <dbReference type="ChEBI" id="CHEBI:58702"/>
        <dbReference type="ChEBI" id="CHEBI:456215"/>
        <dbReference type="EC" id="2.7.9.2"/>
    </reaction>
</comment>
<dbReference type="EMBL" id="JAOVZR010000001">
    <property type="protein sequence ID" value="MCY0147356.1"/>
    <property type="molecule type" value="Genomic_DNA"/>
</dbReference>
<dbReference type="SUPFAM" id="SSF52009">
    <property type="entry name" value="Phosphohistidine domain"/>
    <property type="match status" value="1"/>
</dbReference>
<evidence type="ECO:0000313" key="20">
    <source>
        <dbReference type="Proteomes" id="UP001073227"/>
    </source>
</evidence>
<dbReference type="NCBIfam" id="NF005057">
    <property type="entry name" value="PRK06464.1"/>
    <property type="match status" value="1"/>
</dbReference>
<evidence type="ECO:0000256" key="5">
    <source>
        <dbReference type="ARBA" id="ARBA00011996"/>
    </source>
</evidence>
<feature type="domain" description="PEP-utilising enzyme mobile" evidence="16">
    <location>
        <begin position="388"/>
        <end position="456"/>
    </location>
</feature>
<feature type="domain" description="Pyruvate phosphate dikinase AMP/ATP-binding" evidence="17">
    <location>
        <begin position="20"/>
        <end position="345"/>
    </location>
</feature>
<evidence type="ECO:0000259" key="18">
    <source>
        <dbReference type="Pfam" id="PF02896"/>
    </source>
</evidence>